<dbReference type="InterPro" id="IPR005256">
    <property type="entry name" value="Anth_synth_I_PabB"/>
</dbReference>
<dbReference type="UniPathway" id="UPA00035">
    <property type="reaction ID" value="UER00040"/>
</dbReference>
<comment type="catalytic activity">
    <reaction evidence="14 15">
        <text>chorismate + L-glutamine = anthranilate + pyruvate + L-glutamate + H(+)</text>
        <dbReference type="Rhea" id="RHEA:21732"/>
        <dbReference type="ChEBI" id="CHEBI:15361"/>
        <dbReference type="ChEBI" id="CHEBI:15378"/>
        <dbReference type="ChEBI" id="CHEBI:16567"/>
        <dbReference type="ChEBI" id="CHEBI:29748"/>
        <dbReference type="ChEBI" id="CHEBI:29985"/>
        <dbReference type="ChEBI" id="CHEBI:58359"/>
        <dbReference type="EC" id="4.1.3.27"/>
    </reaction>
</comment>
<keyword evidence="10 15" id="KW-0460">Magnesium</keyword>
<dbReference type="GO" id="GO:0004049">
    <property type="term" value="F:anthranilate synthase activity"/>
    <property type="evidence" value="ECO:0007669"/>
    <property type="project" value="UniProtKB-EC"/>
</dbReference>
<comment type="pathway">
    <text evidence="2 15">Amino-acid biosynthesis; L-tryptophan biosynthesis; L-tryptophan from chorismate: step 1/5.</text>
</comment>
<comment type="similarity">
    <text evidence="3 15">Belongs to the anthranilate synthase component I family.</text>
</comment>
<name>A0A1H6TQ33_9MICO</name>
<dbReference type="InterPro" id="IPR019999">
    <property type="entry name" value="Anth_synth_I-like"/>
</dbReference>
<dbReference type="SUPFAM" id="SSF56322">
    <property type="entry name" value="ADC synthase"/>
    <property type="match status" value="1"/>
</dbReference>
<organism evidence="18 19">
    <name type="scientific">Demequina mangrovi</name>
    <dbReference type="NCBI Taxonomy" id="1043493"/>
    <lineage>
        <taxon>Bacteria</taxon>
        <taxon>Bacillati</taxon>
        <taxon>Actinomycetota</taxon>
        <taxon>Actinomycetes</taxon>
        <taxon>Micrococcales</taxon>
        <taxon>Demequinaceae</taxon>
        <taxon>Demequina</taxon>
    </lineage>
</organism>
<evidence type="ECO:0000256" key="8">
    <source>
        <dbReference type="ARBA" id="ARBA00022723"/>
    </source>
</evidence>
<proteinExistence type="inferred from homology"/>
<evidence type="ECO:0000256" key="13">
    <source>
        <dbReference type="ARBA" id="ARBA00025634"/>
    </source>
</evidence>
<dbReference type="EC" id="4.1.3.27" evidence="5 15"/>
<keyword evidence="19" id="KW-1185">Reference proteome</keyword>
<evidence type="ECO:0000256" key="3">
    <source>
        <dbReference type="ARBA" id="ARBA00009562"/>
    </source>
</evidence>
<evidence type="ECO:0000256" key="4">
    <source>
        <dbReference type="ARBA" id="ARBA00011575"/>
    </source>
</evidence>
<protein>
    <recommendedName>
        <fullName evidence="6 15">Anthranilate synthase component 1</fullName>
        <ecNumber evidence="5 15">4.1.3.27</ecNumber>
    </recommendedName>
</protein>
<evidence type="ECO:0000259" key="17">
    <source>
        <dbReference type="Pfam" id="PF04715"/>
    </source>
</evidence>
<evidence type="ECO:0000256" key="11">
    <source>
        <dbReference type="ARBA" id="ARBA00023141"/>
    </source>
</evidence>
<dbReference type="PANTHER" id="PTHR11236:SF46">
    <property type="entry name" value="ANTHRANILATE SYNTHASE COMPONENT 1"/>
    <property type="match status" value="1"/>
</dbReference>
<dbReference type="GO" id="GO:0046872">
    <property type="term" value="F:metal ion binding"/>
    <property type="evidence" value="ECO:0007669"/>
    <property type="project" value="UniProtKB-KW"/>
</dbReference>
<dbReference type="EMBL" id="FNZI01000001">
    <property type="protein sequence ID" value="SEI79327.1"/>
    <property type="molecule type" value="Genomic_DNA"/>
</dbReference>
<keyword evidence="9 15" id="KW-0822">Tryptophan biosynthesis</keyword>
<dbReference type="STRING" id="1043493.SAMN05421637_0024"/>
<dbReference type="eggNOG" id="COG0147">
    <property type="taxonomic scope" value="Bacteria"/>
</dbReference>
<dbReference type="RefSeq" id="WP_042212401.1">
    <property type="nucleotide sequence ID" value="NZ_BBLU01000001.1"/>
</dbReference>
<evidence type="ECO:0000256" key="6">
    <source>
        <dbReference type="ARBA" id="ARBA00020653"/>
    </source>
</evidence>
<dbReference type="Pfam" id="PF04715">
    <property type="entry name" value="Anth_synt_I_N"/>
    <property type="match status" value="1"/>
</dbReference>
<keyword evidence="12 15" id="KW-0456">Lyase</keyword>
<dbReference type="GO" id="GO:0000162">
    <property type="term" value="P:L-tryptophan biosynthetic process"/>
    <property type="evidence" value="ECO:0007669"/>
    <property type="project" value="UniProtKB-UniPathway"/>
</dbReference>
<evidence type="ECO:0000256" key="12">
    <source>
        <dbReference type="ARBA" id="ARBA00023239"/>
    </source>
</evidence>
<feature type="domain" description="Anthranilate synthase component I N-terminal" evidence="17">
    <location>
        <begin position="38"/>
        <end position="178"/>
    </location>
</feature>
<dbReference type="PANTHER" id="PTHR11236">
    <property type="entry name" value="AMINOBENZOATE/ANTHRANILATE SYNTHASE"/>
    <property type="match status" value="1"/>
</dbReference>
<gene>
    <name evidence="15" type="primary">trpE</name>
    <name evidence="18" type="ORF">SAMN05421637_0024</name>
</gene>
<evidence type="ECO:0000256" key="1">
    <source>
        <dbReference type="ARBA" id="ARBA00001946"/>
    </source>
</evidence>
<dbReference type="OrthoDB" id="3518032at2"/>
<evidence type="ECO:0000256" key="2">
    <source>
        <dbReference type="ARBA" id="ARBA00004873"/>
    </source>
</evidence>
<dbReference type="InterPro" id="IPR005801">
    <property type="entry name" value="ADC_synthase"/>
</dbReference>
<sequence>MTAAPRLDWGQTWPSLAGFTEIGASHRVVPVVRRLLADSLTPVAVYRALAQERPGTFILESAEPDGSRARWSFVGVHSRAMLTVDGDDARWSGDVPVGLADGAPLTTIQQVLAEMRSEAIEGLPPLTGGMVGVLGWDIIRQWEPTLPMKAPRELDVPDVLLLLATDIAAIDHRDGSVWLIANAVNADAQQTGIERAYEDAVARLDRMQRELANAVAGEVSVLTEGDDPAITQRSAPGEYEKAVEFAKEAIRDGEVFQMVPSQRFDLPCEASPLEVYRVLRTLNPSPYMYYFQLEDDQGRDFAVVGASPESLCTVKDGRVSTFPIAGSRPRGATPAEDKSLQEELLADPKEIAEHVMLVDLARNDLVKVCEPTSVEVVEFMVVNRYSHIMHICSTVVGELEAPHGALDAFTAVFPAGTLSGAPKPRAIALIDEIEPTRRAFYGGAVGYFDFAGNMDTAIAIRTALIEDGTAHVQAGAGIVADSVPENEAAETRHKAAALIRAISTASRLAPAPASLD</sequence>
<dbReference type="Pfam" id="PF00425">
    <property type="entry name" value="Chorismate_bind"/>
    <property type="match status" value="1"/>
</dbReference>
<dbReference type="InterPro" id="IPR006805">
    <property type="entry name" value="Anth_synth_I_N"/>
</dbReference>
<evidence type="ECO:0000313" key="18">
    <source>
        <dbReference type="EMBL" id="SEI79327.1"/>
    </source>
</evidence>
<evidence type="ECO:0000313" key="19">
    <source>
        <dbReference type="Proteomes" id="UP000183315"/>
    </source>
</evidence>
<comment type="subunit">
    <text evidence="4 15">Heterotetramer consisting of two non-identical subunits: a beta subunit (TrpG) and a large alpha subunit (TrpE).</text>
</comment>
<dbReference type="PRINTS" id="PR00095">
    <property type="entry name" value="ANTSNTHASEI"/>
</dbReference>
<keyword evidence="8 15" id="KW-0479">Metal-binding</keyword>
<evidence type="ECO:0000256" key="15">
    <source>
        <dbReference type="RuleBase" id="RU364045"/>
    </source>
</evidence>
<evidence type="ECO:0000256" key="10">
    <source>
        <dbReference type="ARBA" id="ARBA00022842"/>
    </source>
</evidence>
<feature type="domain" description="Chorismate-utilising enzyme C-terminal" evidence="16">
    <location>
        <begin position="238"/>
        <end position="494"/>
    </location>
</feature>
<evidence type="ECO:0000256" key="7">
    <source>
        <dbReference type="ARBA" id="ARBA00022605"/>
    </source>
</evidence>
<dbReference type="AlphaFoldDB" id="A0A1H6TQ33"/>
<dbReference type="NCBIfam" id="NF010086">
    <property type="entry name" value="PRK13571.1"/>
    <property type="match status" value="1"/>
</dbReference>
<keyword evidence="7 15" id="KW-0028">Amino-acid biosynthesis</keyword>
<evidence type="ECO:0000256" key="14">
    <source>
        <dbReference type="ARBA" id="ARBA00047683"/>
    </source>
</evidence>
<dbReference type="InterPro" id="IPR015890">
    <property type="entry name" value="Chorismate_C"/>
</dbReference>
<comment type="function">
    <text evidence="13 15">Part of a heterotetrameric complex that catalyzes the two-step biosynthesis of anthranilate, an intermediate in the biosynthesis of L-tryptophan. In the first step, the glutamine-binding beta subunit (TrpG) of anthranilate synthase (AS) provides the glutamine amidotransferase activity which generates ammonia as a substrate that, along with chorismate, is used in the second step, catalyzed by the large alpha subunit of AS (TrpE) to produce anthranilate. In the absence of TrpG, TrpE can synthesize anthranilate directly from chorismate and high concentrations of ammonia.</text>
</comment>
<evidence type="ECO:0000256" key="5">
    <source>
        <dbReference type="ARBA" id="ARBA00012266"/>
    </source>
</evidence>
<dbReference type="Proteomes" id="UP000183315">
    <property type="component" value="Unassembled WGS sequence"/>
</dbReference>
<reference evidence="19" key="1">
    <citation type="submission" date="2016-10" db="EMBL/GenBank/DDBJ databases">
        <authorList>
            <person name="Varghese N."/>
        </authorList>
    </citation>
    <scope>NUCLEOTIDE SEQUENCE [LARGE SCALE GENOMIC DNA]</scope>
    <source>
        <strain evidence="19">DSM 24868</strain>
    </source>
</reference>
<comment type="cofactor">
    <cofactor evidence="1 15">
        <name>Mg(2+)</name>
        <dbReference type="ChEBI" id="CHEBI:18420"/>
    </cofactor>
</comment>
<evidence type="ECO:0000256" key="9">
    <source>
        <dbReference type="ARBA" id="ARBA00022822"/>
    </source>
</evidence>
<dbReference type="Gene3D" id="3.60.120.10">
    <property type="entry name" value="Anthranilate synthase"/>
    <property type="match status" value="1"/>
</dbReference>
<dbReference type="NCBIfam" id="TIGR00564">
    <property type="entry name" value="trpE_most"/>
    <property type="match status" value="1"/>
</dbReference>
<evidence type="ECO:0000259" key="16">
    <source>
        <dbReference type="Pfam" id="PF00425"/>
    </source>
</evidence>
<accession>A0A1H6TQ33</accession>
<keyword evidence="11 15" id="KW-0057">Aromatic amino acid biosynthesis</keyword>